<comment type="caution">
    <text evidence="3">The sequence shown here is derived from an EMBL/GenBank/DDBJ whole genome shotgun (WGS) entry which is preliminary data.</text>
</comment>
<dbReference type="HOGENOM" id="CLU_027560_0_1_9"/>
<proteinExistence type="predicted"/>
<evidence type="ECO:0000313" key="4">
    <source>
        <dbReference type="Proteomes" id="UP000006238"/>
    </source>
</evidence>
<dbReference type="Pfam" id="PF01471">
    <property type="entry name" value="PG_binding_1"/>
    <property type="match status" value="1"/>
</dbReference>
<gene>
    <name evidence="3" type="ORF">BUTYVIB_01021</name>
</gene>
<evidence type="ECO:0000313" key="3">
    <source>
        <dbReference type="EMBL" id="EFF68806.1"/>
    </source>
</evidence>
<evidence type="ECO:0000259" key="1">
    <source>
        <dbReference type="Pfam" id="PF01471"/>
    </source>
</evidence>
<feature type="domain" description="Sporulation stage II protein D amidase enhancer LytB N-terminal" evidence="2">
    <location>
        <begin position="169"/>
        <end position="227"/>
    </location>
</feature>
<sequence>MLYKNDETGFLRVNITNEEGIPIDATVSIYEGTDEENPVDVAETNSIGQTEQIELPAPPQSISEAPGIIIPYSMYNIVASAPGFAPVSITGSNIFSGILSIQNIVLTENPGIYNIGPNTLIGNYPPKIPEAEIKPIENTGEIVLDRVVVPETIVVHDGVPSDSTATDYYVPFADYIKNVASSEIYPTWPRETIKANVIAIISFTLNRVYTEWYRNKGYYFTITSSTAFDHKWINKRNIFDTISNVVDEYFSNYVSRPDVKQPILTQYCDGKRTTCSGLSQWGSKSLGDDGKTALQILRNYYGSDIYINTAEIIEGIPVSYPGYTLEIGSYGPPVTTIQEQLSLIRRTYSNIPPLTVDGIYGKDTAASVSKFQETFNMPVTGTVDYATWYKISQLYVALAKLS</sequence>
<dbReference type="InterPro" id="IPR002477">
    <property type="entry name" value="Peptidoglycan-bd-like"/>
</dbReference>
<name>D4RYV7_9FIRM</name>
<dbReference type="EMBL" id="ABWN01000024">
    <property type="protein sequence ID" value="EFF68806.1"/>
    <property type="molecule type" value="Genomic_DNA"/>
</dbReference>
<dbReference type="Gene3D" id="1.10.101.10">
    <property type="entry name" value="PGBD-like superfamily/PGBD"/>
    <property type="match status" value="1"/>
</dbReference>
<keyword evidence="4" id="KW-1185">Reference proteome</keyword>
<dbReference type="STRING" id="45851.BHV86_05260"/>
<dbReference type="RefSeq" id="WP_005602275.1">
    <property type="nucleotide sequence ID" value="NZ_GG663522.1"/>
</dbReference>
<reference evidence="3 4" key="1">
    <citation type="submission" date="2010-02" db="EMBL/GenBank/DDBJ databases">
        <authorList>
            <person name="Weinstock G."/>
            <person name="Sodergren E."/>
            <person name="Clifton S."/>
            <person name="Fulton L."/>
            <person name="Fulton B."/>
            <person name="Courtney L."/>
            <person name="Fronick C."/>
            <person name="Harrison M."/>
            <person name="Strong C."/>
            <person name="Farmer C."/>
            <person name="Delahaunty K."/>
            <person name="Markovic C."/>
            <person name="Hall O."/>
            <person name="Minx P."/>
            <person name="Tomlinson C."/>
            <person name="Mitreva M."/>
            <person name="Nelson J."/>
            <person name="Hou S."/>
            <person name="Wollam A."/>
            <person name="Pepin K.H."/>
            <person name="Johnson M."/>
            <person name="Bhonagiri V."/>
            <person name="Zhang X."/>
            <person name="Suruliraj S."/>
            <person name="Warren W."/>
            <person name="Chinwalla A."/>
            <person name="Mardis E.R."/>
            <person name="Wilson R.K."/>
        </authorList>
    </citation>
    <scope>NUCLEOTIDE SEQUENCE [LARGE SCALE GENOMIC DNA]</scope>
    <source>
        <strain evidence="3 4">DSM 2876</strain>
    </source>
</reference>
<dbReference type="InterPro" id="IPR013693">
    <property type="entry name" value="SpoIID/LytB_N"/>
</dbReference>
<accession>D4RYV7</accession>
<organism evidence="3 4">
    <name type="scientific">Eshraghiella crossota DSM 2876</name>
    <dbReference type="NCBI Taxonomy" id="511680"/>
    <lineage>
        <taxon>Bacteria</taxon>
        <taxon>Bacillati</taxon>
        <taxon>Bacillota</taxon>
        <taxon>Clostridia</taxon>
        <taxon>Lachnospirales</taxon>
        <taxon>Lachnospiraceae</taxon>
        <taxon>Eshraghiella</taxon>
    </lineage>
</organism>
<dbReference type="InterPro" id="IPR036366">
    <property type="entry name" value="PGBDSf"/>
</dbReference>
<dbReference type="InterPro" id="IPR036365">
    <property type="entry name" value="PGBD-like_sf"/>
</dbReference>
<protein>
    <submittedName>
        <fullName evidence="3">Putative peptidoglycan binding domain protein</fullName>
    </submittedName>
</protein>
<dbReference type="AlphaFoldDB" id="D4RYV7"/>
<dbReference type="Proteomes" id="UP000006238">
    <property type="component" value="Unassembled WGS sequence"/>
</dbReference>
<dbReference type="SUPFAM" id="SSF47090">
    <property type="entry name" value="PGBD-like"/>
    <property type="match status" value="1"/>
</dbReference>
<evidence type="ECO:0000259" key="2">
    <source>
        <dbReference type="Pfam" id="PF08486"/>
    </source>
</evidence>
<feature type="domain" description="Peptidoglycan binding-like" evidence="1">
    <location>
        <begin position="331"/>
        <end position="390"/>
    </location>
</feature>
<dbReference type="Pfam" id="PF08486">
    <property type="entry name" value="SpoIID"/>
    <property type="match status" value="1"/>
</dbReference>
<dbReference type="eggNOG" id="COG3409">
    <property type="taxonomic scope" value="Bacteria"/>
</dbReference>
<dbReference type="GeneID" id="98918894"/>